<dbReference type="RefSeq" id="WP_160734663.1">
    <property type="nucleotide sequence ID" value="NZ_WTYT01000001.1"/>
</dbReference>
<organism evidence="1 2">
    <name type="scientific">Altericroceibacterium endophyticum</name>
    <dbReference type="NCBI Taxonomy" id="1808508"/>
    <lineage>
        <taxon>Bacteria</taxon>
        <taxon>Pseudomonadati</taxon>
        <taxon>Pseudomonadota</taxon>
        <taxon>Alphaproteobacteria</taxon>
        <taxon>Sphingomonadales</taxon>
        <taxon>Erythrobacteraceae</taxon>
        <taxon>Altericroceibacterium</taxon>
    </lineage>
</organism>
<dbReference type="PROSITE" id="PS51257">
    <property type="entry name" value="PROKAR_LIPOPROTEIN"/>
    <property type="match status" value="1"/>
</dbReference>
<sequence>MSRRMLGKGVAGIALVLALAGCNRHEAPADDVVAKAEEIANLSSPEVEPLAPGPYAPRDTCQDVKGASDFRENLATAVEARDADGLIALAADDIKLDSAGASGADELRKRLNDPSWKLWDELDALLTLGCSANKQGGITLPWYYTEKSYWIDPARAMVVTDENVALQEKPSAKSDTIQRVSWQLVEVKGVKPDAEYQEVTLKDGEHGFLPTDKLRSVLDYHLVASSRNQKWSITSLLAGD</sequence>
<evidence type="ECO:0000313" key="1">
    <source>
        <dbReference type="EMBL" id="MXO64207.1"/>
    </source>
</evidence>
<dbReference type="AlphaFoldDB" id="A0A6I4SZS8"/>
<reference evidence="1 2" key="1">
    <citation type="submission" date="2019-12" db="EMBL/GenBank/DDBJ databases">
        <title>Genomic-based taxomic classification of the family Erythrobacteraceae.</title>
        <authorList>
            <person name="Xu L."/>
        </authorList>
    </citation>
    <scope>NUCLEOTIDE SEQUENCE [LARGE SCALE GENOMIC DNA]</scope>
    <source>
        <strain evidence="1 2">LMG 29518</strain>
    </source>
</reference>
<evidence type="ECO:0000313" key="2">
    <source>
        <dbReference type="Proteomes" id="UP000438476"/>
    </source>
</evidence>
<comment type="caution">
    <text evidence="1">The sequence shown here is derived from an EMBL/GenBank/DDBJ whole genome shotgun (WGS) entry which is preliminary data.</text>
</comment>
<proteinExistence type="predicted"/>
<protein>
    <submittedName>
        <fullName evidence="1">Uncharacterized protein</fullName>
    </submittedName>
</protein>
<dbReference type="EMBL" id="WTYT01000001">
    <property type="protein sequence ID" value="MXO64207.1"/>
    <property type="molecule type" value="Genomic_DNA"/>
</dbReference>
<dbReference type="OrthoDB" id="7550365at2"/>
<gene>
    <name evidence="1" type="ORF">GRI91_00335</name>
</gene>
<accession>A0A6I4SZS8</accession>
<keyword evidence="2" id="KW-1185">Reference proteome</keyword>
<name>A0A6I4SZS8_9SPHN</name>
<dbReference type="Proteomes" id="UP000438476">
    <property type="component" value="Unassembled WGS sequence"/>
</dbReference>